<dbReference type="SMART" id="SM00388">
    <property type="entry name" value="HisKA"/>
    <property type="match status" value="1"/>
</dbReference>
<proteinExistence type="predicted"/>
<dbReference type="InterPro" id="IPR036890">
    <property type="entry name" value="HATPase_C_sf"/>
</dbReference>
<protein>
    <recommendedName>
        <fullName evidence="2">histidine kinase</fullName>
        <ecNumber evidence="2">2.7.13.3</ecNumber>
    </recommendedName>
</protein>
<evidence type="ECO:0000256" key="1">
    <source>
        <dbReference type="ARBA" id="ARBA00000085"/>
    </source>
</evidence>
<feature type="domain" description="Histidine kinase" evidence="6">
    <location>
        <begin position="367"/>
        <end position="579"/>
    </location>
</feature>
<dbReference type="InterPro" id="IPR029016">
    <property type="entry name" value="GAF-like_dom_sf"/>
</dbReference>
<dbReference type="RefSeq" id="WP_322474986.1">
    <property type="nucleotide sequence ID" value="NZ_JBHRZG010000012.1"/>
</dbReference>
<keyword evidence="3" id="KW-0597">Phosphoprotein</keyword>
<dbReference type="InterPro" id="IPR003018">
    <property type="entry name" value="GAF"/>
</dbReference>
<dbReference type="InterPro" id="IPR004358">
    <property type="entry name" value="Sig_transdc_His_kin-like_C"/>
</dbReference>
<keyword evidence="5" id="KW-0418">Kinase</keyword>
<dbReference type="InterPro" id="IPR005467">
    <property type="entry name" value="His_kinase_dom"/>
</dbReference>
<dbReference type="CDD" id="cd00082">
    <property type="entry name" value="HisKA"/>
    <property type="match status" value="1"/>
</dbReference>
<accession>A0ABV7Z890</accession>
<dbReference type="SUPFAM" id="SSF55781">
    <property type="entry name" value="GAF domain-like"/>
    <property type="match status" value="2"/>
</dbReference>
<dbReference type="Proteomes" id="UP001595803">
    <property type="component" value="Unassembled WGS sequence"/>
</dbReference>
<dbReference type="PANTHER" id="PTHR42878">
    <property type="entry name" value="TWO-COMPONENT HISTIDINE KINASE"/>
    <property type="match status" value="1"/>
</dbReference>
<keyword evidence="7" id="KW-0067">ATP-binding</keyword>
<dbReference type="SUPFAM" id="SSF55874">
    <property type="entry name" value="ATPase domain of HSP90 chaperone/DNA topoisomerase II/histidine kinase"/>
    <property type="match status" value="1"/>
</dbReference>
<dbReference type="InterPro" id="IPR003594">
    <property type="entry name" value="HATPase_dom"/>
</dbReference>
<dbReference type="SUPFAM" id="SSF47384">
    <property type="entry name" value="Homodimeric domain of signal transducing histidine kinase"/>
    <property type="match status" value="1"/>
</dbReference>
<comment type="caution">
    <text evidence="7">The sequence shown here is derived from an EMBL/GenBank/DDBJ whole genome shotgun (WGS) entry which is preliminary data.</text>
</comment>
<evidence type="ECO:0000259" key="6">
    <source>
        <dbReference type="PROSITE" id="PS50109"/>
    </source>
</evidence>
<dbReference type="InterPro" id="IPR050351">
    <property type="entry name" value="BphY/WalK/GraS-like"/>
</dbReference>
<dbReference type="Pfam" id="PF02518">
    <property type="entry name" value="HATPase_c"/>
    <property type="match status" value="1"/>
</dbReference>
<gene>
    <name evidence="7" type="ORF">ACFOSB_11880</name>
</gene>
<dbReference type="PRINTS" id="PR00344">
    <property type="entry name" value="BCTRLSENSOR"/>
</dbReference>
<keyword evidence="4" id="KW-0808">Transferase</keyword>
<dbReference type="Gene3D" id="3.30.565.10">
    <property type="entry name" value="Histidine kinase-like ATPase, C-terminal domain"/>
    <property type="match status" value="1"/>
</dbReference>
<evidence type="ECO:0000256" key="3">
    <source>
        <dbReference type="ARBA" id="ARBA00022553"/>
    </source>
</evidence>
<dbReference type="SMART" id="SM00387">
    <property type="entry name" value="HATPase_c"/>
    <property type="match status" value="1"/>
</dbReference>
<evidence type="ECO:0000256" key="4">
    <source>
        <dbReference type="ARBA" id="ARBA00022679"/>
    </source>
</evidence>
<dbReference type="Gene3D" id="1.10.287.130">
    <property type="match status" value="1"/>
</dbReference>
<evidence type="ECO:0000313" key="8">
    <source>
        <dbReference type="Proteomes" id="UP001595803"/>
    </source>
</evidence>
<dbReference type="Pfam" id="PF13185">
    <property type="entry name" value="GAF_2"/>
    <property type="match status" value="1"/>
</dbReference>
<dbReference type="InterPro" id="IPR003661">
    <property type="entry name" value="HisK_dim/P_dom"/>
</dbReference>
<dbReference type="EMBL" id="JBHRZG010000012">
    <property type="protein sequence ID" value="MFC3833558.1"/>
    <property type="molecule type" value="Genomic_DNA"/>
</dbReference>
<dbReference type="EC" id="2.7.13.3" evidence="2"/>
<keyword evidence="7" id="KW-0547">Nucleotide-binding</keyword>
<comment type="catalytic activity">
    <reaction evidence="1">
        <text>ATP + protein L-histidine = ADP + protein N-phospho-L-histidine.</text>
        <dbReference type="EC" id="2.7.13.3"/>
    </reaction>
</comment>
<keyword evidence="8" id="KW-1185">Reference proteome</keyword>
<name>A0ABV7Z890_9DEIO</name>
<reference evidence="8" key="1">
    <citation type="journal article" date="2019" name="Int. J. Syst. Evol. Microbiol.">
        <title>The Global Catalogue of Microorganisms (GCM) 10K type strain sequencing project: providing services to taxonomists for standard genome sequencing and annotation.</title>
        <authorList>
            <consortium name="The Broad Institute Genomics Platform"/>
            <consortium name="The Broad Institute Genome Sequencing Center for Infectious Disease"/>
            <person name="Wu L."/>
            <person name="Ma J."/>
        </authorList>
    </citation>
    <scope>NUCLEOTIDE SEQUENCE [LARGE SCALE GENOMIC DNA]</scope>
    <source>
        <strain evidence="8">CCTCC AB 2017081</strain>
    </source>
</reference>
<evidence type="ECO:0000256" key="2">
    <source>
        <dbReference type="ARBA" id="ARBA00012438"/>
    </source>
</evidence>
<sequence>MSSKSVAITPSFGDRLQGITEQLASTHDRSVILDLVLQAAHDSFDALGGAVLMVTDTRDRVELALTRGHEAGAAILWQDGPLEDASPVSDALTRRQPLLFEHEGALTSAYPDLETQTRAVAPVATAVLPIVLEERSLGVIVLDFREPHHFTDSEQRFFRTLTALAAVSLGWAELAQNLDVQVRNRTLALDAFAQFTERAASTSDVLDLARMGVEMLQNILPDVSAVYYEPTGRAWRARVWTDDIAPDIVDVLKQGVPFTAPSFQEACDRREAVFVPRWDAEREGVALTEQYGAGALYVCFTGDVPRGLLAMGMQQRDAWSDRERAVFQAVGRSLSLVLERAATATTLKRQNHALRETNEELEALTYSVSHDLMSPVRHVTSFAALARRSANDSSRVQRYLDIVDQSAQRMNTLLDAMLQLSRVGRRDLRLGLVDVNLIVRTVQLDLGPDLVDRAVTWRIQPLPVVWADQDALHEIVRQLLSNALKFSRDQPQAILEIWAEDDPEQWTLCVRDNGAGFDMRYAHKLFGIFQRLHSQEEFGGSGVGLAIVQRLVRRHHGSVTAASTPGEGATFHVTLPKPEQPAM</sequence>
<organism evidence="7 8">
    <name type="scientific">Deinococcus rufus</name>
    <dbReference type="NCBI Taxonomy" id="2136097"/>
    <lineage>
        <taxon>Bacteria</taxon>
        <taxon>Thermotogati</taxon>
        <taxon>Deinococcota</taxon>
        <taxon>Deinococci</taxon>
        <taxon>Deinococcales</taxon>
        <taxon>Deinococcaceae</taxon>
        <taxon>Deinococcus</taxon>
    </lineage>
</organism>
<dbReference type="InterPro" id="IPR036097">
    <property type="entry name" value="HisK_dim/P_sf"/>
</dbReference>
<dbReference type="GO" id="GO:0005524">
    <property type="term" value="F:ATP binding"/>
    <property type="evidence" value="ECO:0007669"/>
    <property type="project" value="UniProtKB-KW"/>
</dbReference>
<dbReference type="Gene3D" id="3.30.450.40">
    <property type="match status" value="2"/>
</dbReference>
<dbReference type="Pfam" id="PF00512">
    <property type="entry name" value="HisKA"/>
    <property type="match status" value="1"/>
</dbReference>
<evidence type="ECO:0000313" key="7">
    <source>
        <dbReference type="EMBL" id="MFC3833558.1"/>
    </source>
</evidence>
<evidence type="ECO:0000256" key="5">
    <source>
        <dbReference type="ARBA" id="ARBA00022777"/>
    </source>
</evidence>
<dbReference type="PROSITE" id="PS50109">
    <property type="entry name" value="HIS_KIN"/>
    <property type="match status" value="1"/>
</dbReference>
<dbReference type="PANTHER" id="PTHR42878:SF15">
    <property type="entry name" value="BACTERIOPHYTOCHROME"/>
    <property type="match status" value="1"/>
</dbReference>
<dbReference type="SMART" id="SM00065">
    <property type="entry name" value="GAF"/>
    <property type="match status" value="1"/>
</dbReference>